<dbReference type="InterPro" id="IPR014469">
    <property type="entry name" value="DUF2271"/>
</dbReference>
<name>A0A1M4TQN0_9BURK</name>
<dbReference type="Pfam" id="PF10029">
    <property type="entry name" value="DUF2271"/>
    <property type="match status" value="1"/>
</dbReference>
<sequence>MCPDSTPADPASRTLRHQPDAPCGSSVTQRASVVIAATLAAWAIPAQSASLAVDITLPEIQTATYYRPYLAAWIEQAEGQQVVSTLAVWYDTRLRDNLGKGWLRDLRTWWRKAGQTLELPADGISGATRAPGTHTLHLAADHATLRQLAHGQYHIAVEVAREHGGRELLRVPFTWAGTASTAATASADGQSELAQITVRIQP</sequence>
<evidence type="ECO:0000256" key="1">
    <source>
        <dbReference type="SAM" id="MobiDB-lite"/>
    </source>
</evidence>
<evidence type="ECO:0000313" key="3">
    <source>
        <dbReference type="Proteomes" id="UP000184327"/>
    </source>
</evidence>
<dbReference type="OrthoDB" id="195316at2"/>
<proteinExistence type="predicted"/>
<evidence type="ECO:0008006" key="4">
    <source>
        <dbReference type="Google" id="ProtNLM"/>
    </source>
</evidence>
<protein>
    <recommendedName>
        <fullName evidence="4">DUF2271 domain-containing protein</fullName>
    </recommendedName>
</protein>
<evidence type="ECO:0000313" key="2">
    <source>
        <dbReference type="EMBL" id="SHE46738.1"/>
    </source>
</evidence>
<gene>
    <name evidence="2" type="ORF">SAMN02745117_00325</name>
</gene>
<dbReference type="EMBL" id="FQUZ01000003">
    <property type="protein sequence ID" value="SHE46738.1"/>
    <property type="molecule type" value="Genomic_DNA"/>
</dbReference>
<dbReference type="RefSeq" id="WP_084522665.1">
    <property type="nucleotide sequence ID" value="NZ_FQUZ01000003.1"/>
</dbReference>
<feature type="region of interest" description="Disordered" evidence="1">
    <location>
        <begin position="1"/>
        <end position="25"/>
    </location>
</feature>
<organism evidence="2 3">
    <name type="scientific">Lampropedia hyalina DSM 16112</name>
    <dbReference type="NCBI Taxonomy" id="1122156"/>
    <lineage>
        <taxon>Bacteria</taxon>
        <taxon>Pseudomonadati</taxon>
        <taxon>Pseudomonadota</taxon>
        <taxon>Betaproteobacteria</taxon>
        <taxon>Burkholderiales</taxon>
        <taxon>Comamonadaceae</taxon>
        <taxon>Lampropedia</taxon>
    </lineage>
</organism>
<keyword evidence="3" id="KW-1185">Reference proteome</keyword>
<dbReference type="Proteomes" id="UP000184327">
    <property type="component" value="Unassembled WGS sequence"/>
</dbReference>
<reference evidence="2 3" key="1">
    <citation type="submission" date="2016-11" db="EMBL/GenBank/DDBJ databases">
        <authorList>
            <person name="Jaros S."/>
            <person name="Januszkiewicz K."/>
            <person name="Wedrychowicz H."/>
        </authorList>
    </citation>
    <scope>NUCLEOTIDE SEQUENCE [LARGE SCALE GENOMIC DNA]</scope>
    <source>
        <strain evidence="2 3">DSM 16112</strain>
    </source>
</reference>
<accession>A0A1M4TQN0</accession>
<dbReference type="PIRSF" id="PIRSF014995">
    <property type="entry name" value="UCP014995"/>
    <property type="match status" value="1"/>
</dbReference>
<dbReference type="STRING" id="1122156.SAMN02745117_00325"/>
<dbReference type="AlphaFoldDB" id="A0A1M4TQN0"/>